<keyword evidence="2" id="KW-0418">Kinase</keyword>
<sequence length="77" mass="8854">MHRLLHASGYHRIPMPYDSKGGSTDDLNNAHKESKLTRSDTVANRIGSERKKTRRAGSDLKRRLVQDLENLRRTVQI</sequence>
<feature type="compositionally biased region" description="Basic and acidic residues" evidence="1">
    <location>
        <begin position="28"/>
        <end position="38"/>
    </location>
</feature>
<accession>A0A2Z7BVK3</accession>
<gene>
    <name evidence="2" type="ORF">F511_39336</name>
</gene>
<protein>
    <submittedName>
        <fullName evidence="2">Inositol hexakisphosphate and diphosphoinositol-pentakisphosphate kinase 2</fullName>
    </submittedName>
</protein>
<dbReference type="AlphaFoldDB" id="A0A2Z7BVK3"/>
<proteinExistence type="predicted"/>
<name>A0A2Z7BVK3_9LAMI</name>
<keyword evidence="2" id="KW-0808">Transferase</keyword>
<evidence type="ECO:0000313" key="3">
    <source>
        <dbReference type="Proteomes" id="UP000250235"/>
    </source>
</evidence>
<dbReference type="Proteomes" id="UP000250235">
    <property type="component" value="Unassembled WGS sequence"/>
</dbReference>
<evidence type="ECO:0000256" key="1">
    <source>
        <dbReference type="SAM" id="MobiDB-lite"/>
    </source>
</evidence>
<evidence type="ECO:0000313" key="2">
    <source>
        <dbReference type="EMBL" id="KZV37668.1"/>
    </source>
</evidence>
<dbReference type="GO" id="GO:0016301">
    <property type="term" value="F:kinase activity"/>
    <property type="evidence" value="ECO:0007669"/>
    <property type="project" value="UniProtKB-KW"/>
</dbReference>
<organism evidence="2 3">
    <name type="scientific">Dorcoceras hygrometricum</name>
    <dbReference type="NCBI Taxonomy" id="472368"/>
    <lineage>
        <taxon>Eukaryota</taxon>
        <taxon>Viridiplantae</taxon>
        <taxon>Streptophyta</taxon>
        <taxon>Embryophyta</taxon>
        <taxon>Tracheophyta</taxon>
        <taxon>Spermatophyta</taxon>
        <taxon>Magnoliopsida</taxon>
        <taxon>eudicotyledons</taxon>
        <taxon>Gunneridae</taxon>
        <taxon>Pentapetalae</taxon>
        <taxon>asterids</taxon>
        <taxon>lamiids</taxon>
        <taxon>Lamiales</taxon>
        <taxon>Gesneriaceae</taxon>
        <taxon>Didymocarpoideae</taxon>
        <taxon>Trichosporeae</taxon>
        <taxon>Loxocarpinae</taxon>
        <taxon>Dorcoceras</taxon>
    </lineage>
</organism>
<dbReference type="EMBL" id="KV002524">
    <property type="protein sequence ID" value="KZV37668.1"/>
    <property type="molecule type" value="Genomic_DNA"/>
</dbReference>
<keyword evidence="3" id="KW-1185">Reference proteome</keyword>
<reference evidence="2 3" key="1">
    <citation type="journal article" date="2015" name="Proc. Natl. Acad. Sci. U.S.A.">
        <title>The resurrection genome of Boea hygrometrica: A blueprint for survival of dehydration.</title>
        <authorList>
            <person name="Xiao L."/>
            <person name="Yang G."/>
            <person name="Zhang L."/>
            <person name="Yang X."/>
            <person name="Zhao S."/>
            <person name="Ji Z."/>
            <person name="Zhou Q."/>
            <person name="Hu M."/>
            <person name="Wang Y."/>
            <person name="Chen M."/>
            <person name="Xu Y."/>
            <person name="Jin H."/>
            <person name="Xiao X."/>
            <person name="Hu G."/>
            <person name="Bao F."/>
            <person name="Hu Y."/>
            <person name="Wan P."/>
            <person name="Li L."/>
            <person name="Deng X."/>
            <person name="Kuang T."/>
            <person name="Xiang C."/>
            <person name="Zhu J.K."/>
            <person name="Oliver M.J."/>
            <person name="He Y."/>
        </authorList>
    </citation>
    <scope>NUCLEOTIDE SEQUENCE [LARGE SCALE GENOMIC DNA]</scope>
    <source>
        <strain evidence="3">cv. XS01</strain>
    </source>
</reference>
<feature type="region of interest" description="Disordered" evidence="1">
    <location>
        <begin position="1"/>
        <end position="58"/>
    </location>
</feature>